<evidence type="ECO:0000313" key="6">
    <source>
        <dbReference type="Proteomes" id="UP000008957"/>
    </source>
</evidence>
<dbReference type="Proteomes" id="UP000008957">
    <property type="component" value="Chromosome"/>
</dbReference>
<name>A0AB94IXS7_9BACT</name>
<feature type="domain" description="Terminase large subunit gp17-like C-terminal" evidence="4">
    <location>
        <begin position="358"/>
        <end position="513"/>
    </location>
</feature>
<evidence type="ECO:0000313" key="5">
    <source>
        <dbReference type="EMBL" id="CBL28596.1"/>
    </source>
</evidence>
<feature type="compositionally biased region" description="Basic and acidic residues" evidence="2">
    <location>
        <begin position="89"/>
        <end position="98"/>
    </location>
</feature>
<accession>A0AB94IXS7</accession>
<dbReference type="InterPro" id="IPR010332">
    <property type="entry name" value="ATPase_terminase-su_N"/>
</dbReference>
<dbReference type="AlphaFoldDB" id="A0AB94IXS7"/>
<keyword evidence="1" id="KW-1188">Viral release from host cell</keyword>
<feature type="region of interest" description="Disordered" evidence="2">
    <location>
        <begin position="89"/>
        <end position="114"/>
    </location>
</feature>
<dbReference type="KEGG" id="sbr:SY1_16150"/>
<dbReference type="Pfam" id="PF06056">
    <property type="entry name" value="Terminase_5"/>
    <property type="match status" value="1"/>
</dbReference>
<dbReference type="Pfam" id="PF17289">
    <property type="entry name" value="Terminase_6C"/>
    <property type="match status" value="1"/>
</dbReference>
<organism evidence="5 6">
    <name type="scientific">Fretibacterium fastidiosum</name>
    <dbReference type="NCBI Taxonomy" id="651822"/>
    <lineage>
        <taxon>Bacteria</taxon>
        <taxon>Thermotogati</taxon>
        <taxon>Synergistota</taxon>
        <taxon>Synergistia</taxon>
        <taxon>Synergistales</taxon>
        <taxon>Aminobacteriaceae</taxon>
        <taxon>Fretibacterium</taxon>
    </lineage>
</organism>
<dbReference type="Pfam" id="PF03237">
    <property type="entry name" value="Terminase_6N"/>
    <property type="match status" value="1"/>
</dbReference>
<dbReference type="SUPFAM" id="SSF46689">
    <property type="entry name" value="Homeodomain-like"/>
    <property type="match status" value="1"/>
</dbReference>
<reference evidence="6" key="1">
    <citation type="submission" date="2010-03" db="EMBL/GenBank/DDBJ databases">
        <title>The genome sequence of Synergistetes sp. SGP1.</title>
        <authorList>
            <consortium name="metaHIT consortium -- http://www.metahit.eu/"/>
            <person name="Pajon A."/>
            <person name="Turner K."/>
            <person name="Parkhill J."/>
            <person name="Wade W."/>
            <person name="Vartoukian S."/>
        </authorList>
    </citation>
    <scope>NUCLEOTIDE SEQUENCE [LARGE SCALE GENOMIC DNA]</scope>
    <source>
        <strain evidence="6">SGP1</strain>
    </source>
</reference>
<dbReference type="InterPro" id="IPR035421">
    <property type="entry name" value="Terminase_6C"/>
</dbReference>
<keyword evidence="6" id="KW-1185">Reference proteome</keyword>
<gene>
    <name evidence="5" type="ORF">SY1_16150</name>
</gene>
<evidence type="ECO:0000256" key="1">
    <source>
        <dbReference type="ARBA" id="ARBA00022612"/>
    </source>
</evidence>
<reference evidence="5 6" key="2">
    <citation type="submission" date="2010-03" db="EMBL/GenBank/DDBJ databases">
        <authorList>
            <person name="Pajon A."/>
        </authorList>
    </citation>
    <scope>NUCLEOTIDE SEQUENCE [LARGE SCALE GENOMIC DNA]</scope>
    <source>
        <strain evidence="5 6">SGP1</strain>
    </source>
</reference>
<feature type="domain" description="Terminase ATPase subunit N-terminal" evidence="3">
    <location>
        <begin position="7"/>
        <end position="51"/>
    </location>
</feature>
<proteinExistence type="predicted"/>
<dbReference type="RefSeq" id="WP_015556743.1">
    <property type="nucleotide sequence ID" value="NC_021038.1"/>
</dbReference>
<dbReference type="Gene3D" id="3.40.50.300">
    <property type="entry name" value="P-loop containing nucleotide triphosphate hydrolases"/>
    <property type="match status" value="1"/>
</dbReference>
<protein>
    <submittedName>
        <fullName evidence="5">Mu-like prophage FluMu protein gp28</fullName>
    </submittedName>
</protein>
<sequence length="532" mass="60721">MAYSEAIKREAKRLYCSGWSCNEVAEKLNLNPDTVFRWRARYQWDEETADESIEGVKRQIAAIGASDEPLSEAQARKLDKLTRAVERMERSAAREAREKKGRKRKKGDPPPGLDAQVIGDIKEKALDKLYAYQRSFLLDDSRFRVCLKSRQIGFSFLLGLEVLLGAIERGDNQIVISASQDQSDIVRNYAVKWCKDLDVDYLEDGGNIIFPGGAIAYFLPCNPRTVQGYTGDVYLDEFAWHMRGRLMWQAAVPAATTKGKRLTVTSTPYTETDMFGEIVTNPDKYPRFSRHTVTIYDAVKDGHQVDIEELRGLFDAITFAQAYECRFFADELCLLQPDEVRAVLDDDCLRHVSAWVNGGVDIGRTKDVTAIVLAEQLQVEAEKLVFVRHMETLARMAFDGQRSHMAGLVEGWKIRRLAMDATGIGMQLSEDMQRLYPGKVERVHFTREKKEEMALSVKKLFETQRIRIPNDRDLVMQLHAIKRKPTEKGFTYDADRNEQIKHADLFWALALAVKEFGGRRRVLTARNFKVVG</sequence>
<dbReference type="InterPro" id="IPR009057">
    <property type="entry name" value="Homeodomain-like_sf"/>
</dbReference>
<dbReference type="Gene3D" id="3.30.420.240">
    <property type="match status" value="1"/>
</dbReference>
<dbReference type="InterPro" id="IPR027417">
    <property type="entry name" value="P-loop_NTPase"/>
</dbReference>
<dbReference type="EMBL" id="FP929056">
    <property type="protein sequence ID" value="CBL28596.1"/>
    <property type="molecule type" value="Genomic_DNA"/>
</dbReference>
<evidence type="ECO:0000259" key="4">
    <source>
        <dbReference type="Pfam" id="PF17289"/>
    </source>
</evidence>
<evidence type="ECO:0000259" key="3">
    <source>
        <dbReference type="Pfam" id="PF06056"/>
    </source>
</evidence>
<evidence type="ECO:0000256" key="2">
    <source>
        <dbReference type="SAM" id="MobiDB-lite"/>
    </source>
</evidence>